<accession>A0A074WAQ3</accession>
<gene>
    <name evidence="2" type="ORF">M436DRAFT_86204</name>
</gene>
<dbReference type="HOGENOM" id="CLU_149450_0_0_1"/>
<evidence type="ECO:0000256" key="1">
    <source>
        <dbReference type="SAM" id="MobiDB-lite"/>
    </source>
</evidence>
<protein>
    <submittedName>
        <fullName evidence="2">Uncharacterized protein</fullName>
    </submittedName>
</protein>
<dbReference type="RefSeq" id="XP_013422851.1">
    <property type="nucleotide sequence ID" value="XM_013567397.1"/>
</dbReference>
<dbReference type="GeneID" id="25417673"/>
<feature type="region of interest" description="Disordered" evidence="1">
    <location>
        <begin position="123"/>
        <end position="145"/>
    </location>
</feature>
<organism evidence="2 3">
    <name type="scientific">Aureobasidium namibiae CBS 147.97</name>
    <dbReference type="NCBI Taxonomy" id="1043004"/>
    <lineage>
        <taxon>Eukaryota</taxon>
        <taxon>Fungi</taxon>
        <taxon>Dikarya</taxon>
        <taxon>Ascomycota</taxon>
        <taxon>Pezizomycotina</taxon>
        <taxon>Dothideomycetes</taxon>
        <taxon>Dothideomycetidae</taxon>
        <taxon>Dothideales</taxon>
        <taxon>Saccotheciaceae</taxon>
        <taxon>Aureobasidium</taxon>
    </lineage>
</organism>
<feature type="compositionally biased region" description="Low complexity" evidence="1">
    <location>
        <begin position="130"/>
        <end position="145"/>
    </location>
</feature>
<keyword evidence="3" id="KW-1185">Reference proteome</keyword>
<sequence length="145" mass="15161">MAEETFYRDQILCTFATSNGSLNANIIIAVAKEHTESGIVANQSTTANAAVLFPDTFRIVLRAAKAEGRQTYEAVLVDGSSHDILLAGGPGLHSIQEALANLLIATSNQINDYLGKKTLEKNTGKHHASGQHGSSTGTSGTAGHA</sequence>
<evidence type="ECO:0000313" key="2">
    <source>
        <dbReference type="EMBL" id="KEQ68634.1"/>
    </source>
</evidence>
<name>A0A074WAQ3_9PEZI</name>
<dbReference type="EMBL" id="KL584727">
    <property type="protein sequence ID" value="KEQ68634.1"/>
    <property type="molecule type" value="Genomic_DNA"/>
</dbReference>
<dbReference type="OrthoDB" id="3840296at2759"/>
<dbReference type="AlphaFoldDB" id="A0A074WAQ3"/>
<proteinExistence type="predicted"/>
<evidence type="ECO:0000313" key="3">
    <source>
        <dbReference type="Proteomes" id="UP000027730"/>
    </source>
</evidence>
<reference evidence="2 3" key="1">
    <citation type="journal article" date="2014" name="BMC Genomics">
        <title>Genome sequencing of four Aureobasidium pullulans varieties: biotechnological potential, stress tolerance, and description of new species.</title>
        <authorList>
            <person name="Gostin Ar C."/>
            <person name="Ohm R.A."/>
            <person name="Kogej T."/>
            <person name="Sonjak S."/>
            <person name="Turk M."/>
            <person name="Zajc J."/>
            <person name="Zalar P."/>
            <person name="Grube M."/>
            <person name="Sun H."/>
            <person name="Han J."/>
            <person name="Sharma A."/>
            <person name="Chiniquy J."/>
            <person name="Ngan C.Y."/>
            <person name="Lipzen A."/>
            <person name="Barry K."/>
            <person name="Grigoriev I.V."/>
            <person name="Gunde-Cimerman N."/>
        </authorList>
    </citation>
    <scope>NUCLEOTIDE SEQUENCE [LARGE SCALE GENOMIC DNA]</scope>
    <source>
        <strain evidence="2 3">CBS 147.97</strain>
    </source>
</reference>
<dbReference type="Proteomes" id="UP000027730">
    <property type="component" value="Unassembled WGS sequence"/>
</dbReference>